<dbReference type="EMBL" id="VSRR010064018">
    <property type="protein sequence ID" value="MPC83960.1"/>
    <property type="molecule type" value="Genomic_DNA"/>
</dbReference>
<evidence type="ECO:0000313" key="3">
    <source>
        <dbReference type="Proteomes" id="UP000324222"/>
    </source>
</evidence>
<proteinExistence type="predicted"/>
<reference evidence="2 3" key="1">
    <citation type="submission" date="2019-05" db="EMBL/GenBank/DDBJ databases">
        <title>Another draft genome of Portunus trituberculatus and its Hox gene families provides insights of decapod evolution.</title>
        <authorList>
            <person name="Jeong J.-H."/>
            <person name="Song I."/>
            <person name="Kim S."/>
            <person name="Choi T."/>
            <person name="Kim D."/>
            <person name="Ryu S."/>
            <person name="Kim W."/>
        </authorList>
    </citation>
    <scope>NUCLEOTIDE SEQUENCE [LARGE SCALE GENOMIC DNA]</scope>
    <source>
        <tissue evidence="2">Muscle</tissue>
    </source>
</reference>
<organism evidence="2 3">
    <name type="scientific">Portunus trituberculatus</name>
    <name type="common">Swimming crab</name>
    <name type="synonym">Neptunus trituberculatus</name>
    <dbReference type="NCBI Taxonomy" id="210409"/>
    <lineage>
        <taxon>Eukaryota</taxon>
        <taxon>Metazoa</taxon>
        <taxon>Ecdysozoa</taxon>
        <taxon>Arthropoda</taxon>
        <taxon>Crustacea</taxon>
        <taxon>Multicrustacea</taxon>
        <taxon>Malacostraca</taxon>
        <taxon>Eumalacostraca</taxon>
        <taxon>Eucarida</taxon>
        <taxon>Decapoda</taxon>
        <taxon>Pleocyemata</taxon>
        <taxon>Brachyura</taxon>
        <taxon>Eubrachyura</taxon>
        <taxon>Portunoidea</taxon>
        <taxon>Portunidae</taxon>
        <taxon>Portuninae</taxon>
        <taxon>Portunus</taxon>
    </lineage>
</organism>
<evidence type="ECO:0000256" key="1">
    <source>
        <dbReference type="SAM" id="MobiDB-lite"/>
    </source>
</evidence>
<keyword evidence="3" id="KW-1185">Reference proteome</keyword>
<comment type="caution">
    <text evidence="2">The sequence shown here is derived from an EMBL/GenBank/DDBJ whole genome shotgun (WGS) entry which is preliminary data.</text>
</comment>
<feature type="region of interest" description="Disordered" evidence="1">
    <location>
        <begin position="45"/>
        <end position="73"/>
    </location>
</feature>
<evidence type="ECO:0000313" key="2">
    <source>
        <dbReference type="EMBL" id="MPC83960.1"/>
    </source>
</evidence>
<name>A0A5B7IHI8_PORTR</name>
<accession>A0A5B7IHI8</accession>
<protein>
    <submittedName>
        <fullName evidence="2">Uncharacterized protein</fullName>
    </submittedName>
</protein>
<dbReference type="Proteomes" id="UP000324222">
    <property type="component" value="Unassembled WGS sequence"/>
</dbReference>
<sequence>MWFCSVERGGECVARRGLLLGTATPRHATHSRHRGQVVTCSLRPTVREGHWPRHQKREKKKDNPSEVPVSASPVVAETDCINEHLARDQLTHC</sequence>
<gene>
    <name evidence="2" type="ORF">E2C01_078683</name>
</gene>
<dbReference type="AlphaFoldDB" id="A0A5B7IHI8"/>